<comment type="caution">
    <text evidence="2">The sequence shown here is derived from an EMBL/GenBank/DDBJ whole genome shotgun (WGS) entry which is preliminary data.</text>
</comment>
<proteinExistence type="predicted"/>
<name>A0A512N4E3_9HYPH</name>
<keyword evidence="3" id="KW-1185">Reference proteome</keyword>
<evidence type="ECO:0000313" key="3">
    <source>
        <dbReference type="Proteomes" id="UP000321058"/>
    </source>
</evidence>
<gene>
    <name evidence="2" type="ORF">RSO01_09890</name>
</gene>
<dbReference type="Proteomes" id="UP000321058">
    <property type="component" value="Unassembled WGS sequence"/>
</dbReference>
<organism evidence="2 3">
    <name type="scientific">Reyranella soli</name>
    <dbReference type="NCBI Taxonomy" id="1230389"/>
    <lineage>
        <taxon>Bacteria</taxon>
        <taxon>Pseudomonadati</taxon>
        <taxon>Pseudomonadota</taxon>
        <taxon>Alphaproteobacteria</taxon>
        <taxon>Hyphomicrobiales</taxon>
        <taxon>Reyranellaceae</taxon>
        <taxon>Reyranella</taxon>
    </lineage>
</organism>
<sequence>MSPGRTSGRSADRPTKIFWNLPDRARPRALMTHEARKDARGPPDNEVAYALCATFARTGSFQPGRMKWQV</sequence>
<dbReference type="AlphaFoldDB" id="A0A512N4E3"/>
<accession>A0A512N4E3</accession>
<feature type="region of interest" description="Disordered" evidence="1">
    <location>
        <begin position="1"/>
        <end position="23"/>
    </location>
</feature>
<protein>
    <submittedName>
        <fullName evidence="2">Uncharacterized protein</fullName>
    </submittedName>
</protein>
<evidence type="ECO:0000256" key="1">
    <source>
        <dbReference type="SAM" id="MobiDB-lite"/>
    </source>
</evidence>
<dbReference type="EMBL" id="BKAJ01000018">
    <property type="protein sequence ID" value="GEP53823.1"/>
    <property type="molecule type" value="Genomic_DNA"/>
</dbReference>
<reference evidence="2 3" key="1">
    <citation type="submission" date="2019-07" db="EMBL/GenBank/DDBJ databases">
        <title>Whole genome shotgun sequence of Reyranella soli NBRC 108950.</title>
        <authorList>
            <person name="Hosoyama A."/>
            <person name="Uohara A."/>
            <person name="Ohji S."/>
            <person name="Ichikawa N."/>
        </authorList>
    </citation>
    <scope>NUCLEOTIDE SEQUENCE [LARGE SCALE GENOMIC DNA]</scope>
    <source>
        <strain evidence="2 3">NBRC 108950</strain>
    </source>
</reference>
<evidence type="ECO:0000313" key="2">
    <source>
        <dbReference type="EMBL" id="GEP53823.1"/>
    </source>
</evidence>